<dbReference type="STRING" id="1802661.A2649_00655"/>
<reference evidence="2 3" key="1">
    <citation type="journal article" date="2016" name="Nat. Commun.">
        <title>Thousands of microbial genomes shed light on interconnected biogeochemical processes in an aquifer system.</title>
        <authorList>
            <person name="Anantharaman K."/>
            <person name="Brown C.T."/>
            <person name="Hug L.A."/>
            <person name="Sharon I."/>
            <person name="Castelle C.J."/>
            <person name="Probst A.J."/>
            <person name="Thomas B.C."/>
            <person name="Singh A."/>
            <person name="Wilkins M.J."/>
            <person name="Karaoz U."/>
            <person name="Brodie E.L."/>
            <person name="Williams K.H."/>
            <person name="Hubbard S.S."/>
            <person name="Banfield J.F."/>
        </authorList>
    </citation>
    <scope>NUCLEOTIDE SEQUENCE [LARGE SCALE GENOMIC DNA]</scope>
</reference>
<feature type="transmembrane region" description="Helical" evidence="1">
    <location>
        <begin position="66"/>
        <end position="85"/>
    </location>
</feature>
<evidence type="ECO:0000256" key="1">
    <source>
        <dbReference type="SAM" id="Phobius"/>
    </source>
</evidence>
<name>A0A1F8EF04_9BACT</name>
<comment type="caution">
    <text evidence="2">The sequence shown here is derived from an EMBL/GenBank/DDBJ whole genome shotgun (WGS) entry which is preliminary data.</text>
</comment>
<feature type="transmembrane region" description="Helical" evidence="1">
    <location>
        <begin position="6"/>
        <end position="27"/>
    </location>
</feature>
<dbReference type="Proteomes" id="UP000176893">
    <property type="component" value="Unassembled WGS sequence"/>
</dbReference>
<evidence type="ECO:0000313" key="2">
    <source>
        <dbReference type="EMBL" id="OGM98658.1"/>
    </source>
</evidence>
<protein>
    <submittedName>
        <fullName evidence="2">Uncharacterized protein</fullName>
    </submittedName>
</protein>
<evidence type="ECO:0000313" key="3">
    <source>
        <dbReference type="Proteomes" id="UP000176893"/>
    </source>
</evidence>
<feature type="transmembrane region" description="Helical" evidence="1">
    <location>
        <begin position="36"/>
        <end position="54"/>
    </location>
</feature>
<sequence length="96" mass="10704">MEILALVMLGSLFSAGILFFCGLYYSILGNIKSAKLMALALLNLAISCTVLLYYAGNLIPLVLINYLRMSSFIFLGLSAFFYWSYQLNKNKDGQRG</sequence>
<keyword evidence="1" id="KW-0472">Membrane</keyword>
<dbReference type="EMBL" id="MGJB01000011">
    <property type="protein sequence ID" value="OGM98658.1"/>
    <property type="molecule type" value="Genomic_DNA"/>
</dbReference>
<keyword evidence="1" id="KW-1133">Transmembrane helix</keyword>
<keyword evidence="1" id="KW-0812">Transmembrane</keyword>
<organism evidence="2 3">
    <name type="scientific">Candidatus Yanofskybacteria bacterium RIFCSPHIGHO2_01_FULL_41_26</name>
    <dbReference type="NCBI Taxonomy" id="1802661"/>
    <lineage>
        <taxon>Bacteria</taxon>
        <taxon>Candidatus Yanofskyibacteriota</taxon>
    </lineage>
</organism>
<dbReference type="AlphaFoldDB" id="A0A1F8EF04"/>
<gene>
    <name evidence="2" type="ORF">A2649_00655</name>
</gene>
<proteinExistence type="predicted"/>
<accession>A0A1F8EF04</accession>